<dbReference type="STRING" id="558151.ACM46_09060"/>
<dbReference type="InterPro" id="IPR022298">
    <property type="entry name" value="Conjug_transposon_TraN"/>
</dbReference>
<proteinExistence type="predicted"/>
<dbReference type="EMBL" id="LFND01000003">
    <property type="protein sequence ID" value="KMQ64417.1"/>
    <property type="molecule type" value="Genomic_DNA"/>
</dbReference>
<comment type="caution">
    <text evidence="2">The sequence shown here is derived from an EMBL/GenBank/DDBJ whole genome shotgun (WGS) entry which is preliminary data.</text>
</comment>
<reference evidence="2 3" key="1">
    <citation type="journal article" date="2013" name="Int. J. Syst. Evol. Microbiol.">
        <title>Chryseobacterium angstadtii sp. nov., isolated from a newt tank.</title>
        <authorList>
            <person name="Kirk K.E."/>
            <person name="Hoffman J.A."/>
            <person name="Smith K.A."/>
            <person name="Strahan B.L."/>
            <person name="Failor K.C."/>
            <person name="Krebs J.E."/>
            <person name="Gale A.N."/>
            <person name="Do T.D."/>
            <person name="Sontag T.C."/>
            <person name="Batties A.M."/>
            <person name="Mistiszyn K."/>
            <person name="Newman J.D."/>
        </authorList>
    </citation>
    <scope>NUCLEOTIDE SEQUENCE [LARGE SCALE GENOMIC DNA]</scope>
    <source>
        <strain evidence="2 3">KM</strain>
    </source>
</reference>
<feature type="signal peptide" evidence="1">
    <location>
        <begin position="1"/>
        <end position="23"/>
    </location>
</feature>
<dbReference type="NCBIfam" id="TIGR03780">
    <property type="entry name" value="Bac_Flav_CT_N"/>
    <property type="match status" value="1"/>
</dbReference>
<dbReference type="OrthoDB" id="1038500at2"/>
<dbReference type="AlphaFoldDB" id="A0A0J7IDY7"/>
<dbReference type="PATRIC" id="fig|558151.6.peg.1900"/>
<protein>
    <submittedName>
        <fullName evidence="2">Conjugal transfer protein TrbN</fullName>
    </submittedName>
</protein>
<dbReference type="Pfam" id="PF13595">
    <property type="entry name" value="DUF4138"/>
    <property type="match status" value="1"/>
</dbReference>
<evidence type="ECO:0000256" key="1">
    <source>
        <dbReference type="SAM" id="SignalP"/>
    </source>
</evidence>
<keyword evidence="1" id="KW-0732">Signal</keyword>
<keyword evidence="3" id="KW-1185">Reference proteome</keyword>
<evidence type="ECO:0000313" key="3">
    <source>
        <dbReference type="Proteomes" id="UP000036261"/>
    </source>
</evidence>
<evidence type="ECO:0000313" key="2">
    <source>
        <dbReference type="EMBL" id="KMQ64417.1"/>
    </source>
</evidence>
<organism evidence="2 3">
    <name type="scientific">Chryseobacterium angstadtii</name>
    <dbReference type="NCBI Taxonomy" id="558151"/>
    <lineage>
        <taxon>Bacteria</taxon>
        <taxon>Pseudomonadati</taxon>
        <taxon>Bacteroidota</taxon>
        <taxon>Flavobacteriia</taxon>
        <taxon>Flavobacteriales</taxon>
        <taxon>Weeksellaceae</taxon>
        <taxon>Chryseobacterium group</taxon>
        <taxon>Chryseobacterium</taxon>
    </lineage>
</organism>
<dbReference type="GeneID" id="56898600"/>
<name>A0A0J7IDY7_9FLAO</name>
<accession>A0A0J7IDY7</accession>
<feature type="chain" id="PRO_5005288553" evidence="1">
    <location>
        <begin position="24"/>
        <end position="299"/>
    </location>
</feature>
<dbReference type="Proteomes" id="UP000036261">
    <property type="component" value="Unassembled WGS sequence"/>
</dbReference>
<dbReference type="RefSeq" id="WP_048506331.1">
    <property type="nucleotide sequence ID" value="NZ_LFND01000003.1"/>
</dbReference>
<sequence>MKSIIKKILITICAMLGFVYSHAQTITDSLNHQLDSEHVEPYHITVTYNKTTHLIFPSAIRYVDLGSEFLTAGKADDADNVLRIKAAVKDFEDESNFSVITDDGKFYSFSVFYSSYPEILTYNLDPMDKSVSNSRANIHLEDLGFSPYVPDQLMEAIYKKNRNNIRHIASRSFGILFSLKGIYIYQGKYYFNTQIQNKTNVSYQIDFINFKIVDKKVAKRTVFQEKPLNIVRTYSDIAEVPDNKTSREVYLLDQFTLDHDKILVIELFEKNGGRHQRLEVENEDLLRAVLLKDLPLKIK</sequence>
<gene>
    <name evidence="2" type="ORF">ACM46_09060</name>
</gene>